<keyword evidence="1" id="KW-1185">Reference proteome</keyword>
<dbReference type="Proteomes" id="UP000887565">
    <property type="component" value="Unplaced"/>
</dbReference>
<dbReference type="WBParaSite" id="nRc.2.0.1.t09807-RA">
    <property type="protein sequence ID" value="nRc.2.0.1.t09807-RA"/>
    <property type="gene ID" value="nRc.2.0.1.g09807"/>
</dbReference>
<evidence type="ECO:0000313" key="2">
    <source>
        <dbReference type="WBParaSite" id="nRc.2.0.1.t09807-RA"/>
    </source>
</evidence>
<protein>
    <submittedName>
        <fullName evidence="2">Uncharacterized protein</fullName>
    </submittedName>
</protein>
<accession>A0A915I7R8</accession>
<sequence>MQSVEYYPDDDDNWSLCNYGSDSCKSLRERTERCVMPCGVIEPQSPTYSMQSLTDSHNTLLPHNDQNDVLPPPSLNDGLVFLNAENLLEMGQQHICLPAEIRAYSRSNAFTTNVLLDNPSFFDYPCVI</sequence>
<organism evidence="1 2">
    <name type="scientific">Romanomermis culicivorax</name>
    <name type="common">Nematode worm</name>
    <dbReference type="NCBI Taxonomy" id="13658"/>
    <lineage>
        <taxon>Eukaryota</taxon>
        <taxon>Metazoa</taxon>
        <taxon>Ecdysozoa</taxon>
        <taxon>Nematoda</taxon>
        <taxon>Enoplea</taxon>
        <taxon>Dorylaimia</taxon>
        <taxon>Mermithida</taxon>
        <taxon>Mermithoidea</taxon>
        <taxon>Mermithidae</taxon>
        <taxon>Romanomermis</taxon>
    </lineage>
</organism>
<dbReference type="AlphaFoldDB" id="A0A915I7R8"/>
<name>A0A915I7R8_ROMCU</name>
<reference evidence="2" key="1">
    <citation type="submission" date="2022-11" db="UniProtKB">
        <authorList>
            <consortium name="WormBaseParasite"/>
        </authorList>
    </citation>
    <scope>IDENTIFICATION</scope>
</reference>
<proteinExistence type="predicted"/>
<evidence type="ECO:0000313" key="1">
    <source>
        <dbReference type="Proteomes" id="UP000887565"/>
    </source>
</evidence>